<dbReference type="PANTHER" id="PTHR47950:SF4">
    <property type="entry name" value="GERANIOL 8-HYDROXYLASE-LIKE"/>
    <property type="match status" value="1"/>
</dbReference>
<dbReference type="Pfam" id="PF00067">
    <property type="entry name" value="p450"/>
    <property type="match status" value="1"/>
</dbReference>
<sequence length="482" mass="55202">MEFLIQLSLLFLFLVTFLCLLKSNILWYKKSAKLPPGPFPMPIIGNIHQLGPNPHHSLAKLSQTYSPLMHLQLGFTQAIVASSPEIAKEILQKHDKALSSRAIPHAGRALEHDKYPLTWLPAESKWRKFRQICKEQMFATHKLEASEGLRQQKLEQLHDYLYECCTKGRVVDIGEAAFTTSLNLVSMTLFSLDIACFDSSSTQEMKEIIEGLMRVLGTPNLADYFPFLQLIDPQGLQRRAKVFLCKMLVKIDKIIDQRLESRRKPSINSPRKQDFLEVLLDLNQESDSQLSRNDMKHFLAELILAGTGTTSDSVLWAMTELIRNPETLLKLKDELRMDDKHVQESDISRLKYLNAVIKETFRLHPSGPFLVPHKAVDNVEIQGYTIPKDAQILVNVWAIGRDSKIWSNPESFQPERFLDSKLDYRGQHFELITFGSGRRICVGLPLAHLMVHLLVACFVHSFDWKLENGMKPKDVDVKEMFV</sequence>
<comment type="similarity">
    <text evidence="2 12">Belongs to the cytochrome P450 family.</text>
</comment>
<protein>
    <recommendedName>
        <fullName evidence="16">Cytochrome P450</fullName>
    </recommendedName>
</protein>
<dbReference type="Proteomes" id="UP001632038">
    <property type="component" value="Unassembled WGS sequence"/>
</dbReference>
<proteinExistence type="inferred from homology"/>
<evidence type="ECO:0000256" key="4">
    <source>
        <dbReference type="ARBA" id="ARBA00022692"/>
    </source>
</evidence>
<dbReference type="InterPro" id="IPR001128">
    <property type="entry name" value="Cyt_P450"/>
</dbReference>
<dbReference type="Gene3D" id="1.10.630.10">
    <property type="entry name" value="Cytochrome P450"/>
    <property type="match status" value="1"/>
</dbReference>
<evidence type="ECO:0000256" key="3">
    <source>
        <dbReference type="ARBA" id="ARBA00022617"/>
    </source>
</evidence>
<keyword evidence="8 11" id="KW-0408">Iron</keyword>
<dbReference type="InterPro" id="IPR036396">
    <property type="entry name" value="Cyt_P450_sf"/>
</dbReference>
<accession>A0ABD3EL38</accession>
<dbReference type="PRINTS" id="PR00463">
    <property type="entry name" value="EP450I"/>
</dbReference>
<dbReference type="PROSITE" id="PS00086">
    <property type="entry name" value="CYTOCHROME_P450"/>
    <property type="match status" value="1"/>
</dbReference>
<dbReference type="InterPro" id="IPR002401">
    <property type="entry name" value="Cyt_P450_E_grp-I"/>
</dbReference>
<keyword evidence="5 11" id="KW-0479">Metal-binding</keyword>
<dbReference type="GO" id="GO:0046872">
    <property type="term" value="F:metal ion binding"/>
    <property type="evidence" value="ECO:0007669"/>
    <property type="project" value="UniProtKB-KW"/>
</dbReference>
<reference evidence="15" key="1">
    <citation type="journal article" date="2024" name="IScience">
        <title>Strigolactones Initiate the Formation of Haustorium-like Structures in Castilleja.</title>
        <authorList>
            <person name="Buerger M."/>
            <person name="Peterson D."/>
            <person name="Chory J."/>
        </authorList>
    </citation>
    <scope>NUCLEOTIDE SEQUENCE [LARGE SCALE GENOMIC DNA]</scope>
</reference>
<keyword evidence="10 13" id="KW-0472">Membrane</keyword>
<evidence type="ECO:0000313" key="15">
    <source>
        <dbReference type="Proteomes" id="UP001632038"/>
    </source>
</evidence>
<comment type="cofactor">
    <cofactor evidence="11">
        <name>heme</name>
        <dbReference type="ChEBI" id="CHEBI:30413"/>
    </cofactor>
</comment>
<dbReference type="FunFam" id="1.10.630.10:FF:000007">
    <property type="entry name" value="Cytochrome P450 76C4"/>
    <property type="match status" value="1"/>
</dbReference>
<dbReference type="PRINTS" id="PR00385">
    <property type="entry name" value="P450"/>
</dbReference>
<evidence type="ECO:0000256" key="10">
    <source>
        <dbReference type="ARBA" id="ARBA00023136"/>
    </source>
</evidence>
<dbReference type="SUPFAM" id="SSF48264">
    <property type="entry name" value="Cytochrome P450"/>
    <property type="match status" value="1"/>
</dbReference>
<feature type="transmembrane region" description="Helical" evidence="13">
    <location>
        <begin position="442"/>
        <end position="462"/>
    </location>
</feature>
<dbReference type="EMBL" id="JAVIJP010000002">
    <property type="protein sequence ID" value="KAL3654965.1"/>
    <property type="molecule type" value="Genomic_DNA"/>
</dbReference>
<comment type="subcellular location">
    <subcellularLocation>
        <location evidence="1">Membrane</location>
        <topology evidence="1">Single-pass membrane protein</topology>
    </subcellularLocation>
</comment>
<dbReference type="AlphaFoldDB" id="A0ABD3EL38"/>
<dbReference type="PANTHER" id="PTHR47950">
    <property type="entry name" value="CYTOCHROME P450, FAMILY 76, SUBFAMILY C, POLYPEPTIDE 5-RELATED"/>
    <property type="match status" value="1"/>
</dbReference>
<evidence type="ECO:0000256" key="11">
    <source>
        <dbReference type="PIRSR" id="PIRSR602401-1"/>
    </source>
</evidence>
<comment type="caution">
    <text evidence="14">The sequence shown here is derived from an EMBL/GenBank/DDBJ whole genome shotgun (WGS) entry which is preliminary data.</text>
</comment>
<evidence type="ECO:0000256" key="2">
    <source>
        <dbReference type="ARBA" id="ARBA00010617"/>
    </source>
</evidence>
<keyword evidence="9 12" id="KW-0503">Monooxygenase</keyword>
<evidence type="ECO:0000256" key="5">
    <source>
        <dbReference type="ARBA" id="ARBA00022723"/>
    </source>
</evidence>
<evidence type="ECO:0000313" key="14">
    <source>
        <dbReference type="EMBL" id="KAL3654965.1"/>
    </source>
</evidence>
<evidence type="ECO:0000256" key="7">
    <source>
        <dbReference type="ARBA" id="ARBA00023002"/>
    </source>
</evidence>
<gene>
    <name evidence="14" type="ORF">CASFOL_000751</name>
</gene>
<keyword evidence="15" id="KW-1185">Reference proteome</keyword>
<evidence type="ECO:0000256" key="9">
    <source>
        <dbReference type="ARBA" id="ARBA00023033"/>
    </source>
</evidence>
<evidence type="ECO:0000256" key="8">
    <source>
        <dbReference type="ARBA" id="ARBA00023004"/>
    </source>
</evidence>
<evidence type="ECO:0008006" key="16">
    <source>
        <dbReference type="Google" id="ProtNLM"/>
    </source>
</evidence>
<evidence type="ECO:0000256" key="6">
    <source>
        <dbReference type="ARBA" id="ARBA00022989"/>
    </source>
</evidence>
<keyword evidence="3 11" id="KW-0349">Heme</keyword>
<dbReference type="InterPro" id="IPR017972">
    <property type="entry name" value="Cyt_P450_CS"/>
</dbReference>
<dbReference type="GO" id="GO:0004497">
    <property type="term" value="F:monooxygenase activity"/>
    <property type="evidence" value="ECO:0007669"/>
    <property type="project" value="UniProtKB-KW"/>
</dbReference>
<keyword evidence="6 13" id="KW-1133">Transmembrane helix</keyword>
<organism evidence="14 15">
    <name type="scientific">Castilleja foliolosa</name>
    <dbReference type="NCBI Taxonomy" id="1961234"/>
    <lineage>
        <taxon>Eukaryota</taxon>
        <taxon>Viridiplantae</taxon>
        <taxon>Streptophyta</taxon>
        <taxon>Embryophyta</taxon>
        <taxon>Tracheophyta</taxon>
        <taxon>Spermatophyta</taxon>
        <taxon>Magnoliopsida</taxon>
        <taxon>eudicotyledons</taxon>
        <taxon>Gunneridae</taxon>
        <taxon>Pentapetalae</taxon>
        <taxon>asterids</taxon>
        <taxon>lamiids</taxon>
        <taxon>Lamiales</taxon>
        <taxon>Orobanchaceae</taxon>
        <taxon>Pedicularideae</taxon>
        <taxon>Castillejinae</taxon>
        <taxon>Castilleja</taxon>
    </lineage>
</organism>
<evidence type="ECO:0000256" key="1">
    <source>
        <dbReference type="ARBA" id="ARBA00004167"/>
    </source>
</evidence>
<name>A0ABD3EL38_9LAMI</name>
<evidence type="ECO:0000256" key="12">
    <source>
        <dbReference type="RuleBase" id="RU000461"/>
    </source>
</evidence>
<dbReference type="GO" id="GO:0016020">
    <property type="term" value="C:membrane"/>
    <property type="evidence" value="ECO:0007669"/>
    <property type="project" value="UniProtKB-SubCell"/>
</dbReference>
<feature type="binding site" description="axial binding residue" evidence="11">
    <location>
        <position position="441"/>
    </location>
    <ligand>
        <name>heme</name>
        <dbReference type="ChEBI" id="CHEBI:30413"/>
    </ligand>
    <ligandPart>
        <name>Fe</name>
        <dbReference type="ChEBI" id="CHEBI:18248"/>
    </ligandPart>
</feature>
<keyword evidence="7 12" id="KW-0560">Oxidoreductase</keyword>
<keyword evidence="4 13" id="KW-0812">Transmembrane</keyword>
<evidence type="ECO:0000256" key="13">
    <source>
        <dbReference type="SAM" id="Phobius"/>
    </source>
</evidence>
<dbReference type="CDD" id="cd11073">
    <property type="entry name" value="CYP76-like"/>
    <property type="match status" value="1"/>
</dbReference>